<evidence type="ECO:0000256" key="1">
    <source>
        <dbReference type="ARBA" id="ARBA00023002"/>
    </source>
</evidence>
<accession>A0A2L1K5A0</accession>
<organism evidence="3">
    <name type="scientific">Mammaliicoccus sciuri</name>
    <name type="common">Staphylococcus sciuri</name>
    <dbReference type="NCBI Taxonomy" id="1296"/>
    <lineage>
        <taxon>Bacteria</taxon>
        <taxon>Bacillati</taxon>
        <taxon>Bacillota</taxon>
        <taxon>Bacilli</taxon>
        <taxon>Bacillales</taxon>
        <taxon>Staphylococcaceae</taxon>
        <taxon>Mammaliicoccus</taxon>
    </lineage>
</organism>
<evidence type="ECO:0000259" key="2">
    <source>
        <dbReference type="Pfam" id="PF02525"/>
    </source>
</evidence>
<dbReference type="InterPro" id="IPR029039">
    <property type="entry name" value="Flavoprotein-like_sf"/>
</dbReference>
<dbReference type="AlphaFoldDB" id="A0A2L1K5A0"/>
<protein>
    <submittedName>
        <fullName evidence="3">Putative oxidoreductase</fullName>
    </submittedName>
</protein>
<dbReference type="InterPro" id="IPR003680">
    <property type="entry name" value="Flavodoxin_fold"/>
</dbReference>
<proteinExistence type="predicted"/>
<dbReference type="EMBL" id="MF805734">
    <property type="protein sequence ID" value="AVE17241.1"/>
    <property type="molecule type" value="Genomic_DNA"/>
</dbReference>
<dbReference type="GO" id="GO:0003955">
    <property type="term" value="F:NAD(P)H dehydrogenase (quinone) activity"/>
    <property type="evidence" value="ECO:0007669"/>
    <property type="project" value="TreeGrafter"/>
</dbReference>
<reference evidence="3" key="1">
    <citation type="journal article" date="2018" name="J. Antimicrob. Chemother.">
        <title>Presence and molecular characteristics of oxazolidinone resistance in staphylococci from household animals in rural China.</title>
        <authorList>
            <person name="Sun C."/>
            <person name="Zhang P."/>
            <person name="Ji X."/>
            <person name="Fan R."/>
            <person name="Chen B."/>
            <person name="Wang Y."/>
            <person name="Schwarz S."/>
            <person name="Wu C."/>
        </authorList>
    </citation>
    <scope>NUCLEOTIDE SEQUENCE</scope>
    <source>
        <strain evidence="3">GY27</strain>
    </source>
</reference>
<dbReference type="GO" id="GO:0010181">
    <property type="term" value="F:FMN binding"/>
    <property type="evidence" value="ECO:0007669"/>
    <property type="project" value="TreeGrafter"/>
</dbReference>
<name>A0A2L1K5A0_MAMSC</name>
<dbReference type="SUPFAM" id="SSF52218">
    <property type="entry name" value="Flavoproteins"/>
    <property type="match status" value="1"/>
</dbReference>
<dbReference type="Gene3D" id="3.40.50.360">
    <property type="match status" value="1"/>
</dbReference>
<sequence>MKTLVIVSHPDMPNSRINKVWVEKAASYPKEITIHDLYKEYPDFIINVKREQELVENHDNIIFQFPLYWYSSPSLLKKWIDEVIIYGWAYGSKGKRIFYNRKLGLAISAGVKKGKFTSMGKNKHTLTQMLTPFKSLCAYIHAEYVPEFVLYGANSDMKGEEIQKSANEYLQYIKKYYLRA</sequence>
<dbReference type="Pfam" id="PF02525">
    <property type="entry name" value="Flavodoxin_2"/>
    <property type="match status" value="1"/>
</dbReference>
<feature type="domain" description="Flavodoxin-like fold" evidence="2">
    <location>
        <begin position="1"/>
        <end position="172"/>
    </location>
</feature>
<dbReference type="PANTHER" id="PTHR47307:SF1">
    <property type="entry name" value="GLUTATHIONE-REGULATED POTASSIUM-EFFLUX SYSTEM ANCILLARY PROTEIN KEFG"/>
    <property type="match status" value="1"/>
</dbReference>
<dbReference type="GO" id="GO:0009055">
    <property type="term" value="F:electron transfer activity"/>
    <property type="evidence" value="ECO:0007669"/>
    <property type="project" value="TreeGrafter"/>
</dbReference>
<keyword evidence="1" id="KW-0560">Oxidoreductase</keyword>
<dbReference type="InterPro" id="IPR046980">
    <property type="entry name" value="KefG/KefF"/>
</dbReference>
<dbReference type="PANTHER" id="PTHR47307">
    <property type="entry name" value="GLUTATHIONE-REGULATED POTASSIUM-EFFLUX SYSTEM ANCILLARY PROTEIN KEFG"/>
    <property type="match status" value="1"/>
</dbReference>
<dbReference type="RefSeq" id="WP_031590464.1">
    <property type="nucleotide sequence ID" value="NZ_JAFESQ010000017.1"/>
</dbReference>
<evidence type="ECO:0000313" key="3">
    <source>
        <dbReference type="EMBL" id="AVE17241.1"/>
    </source>
</evidence>